<dbReference type="RefSeq" id="XP_036366487.1">
    <property type="nucleotide sequence ID" value="XM_036510594.1"/>
</dbReference>
<protein>
    <submittedName>
        <fullName evidence="3">Uncharacterized protein LOC118766810</fullName>
    </submittedName>
</protein>
<organism evidence="2 3">
    <name type="scientific">Octopus sinensis</name>
    <name type="common">East Asian common octopus</name>
    <dbReference type="NCBI Taxonomy" id="2607531"/>
    <lineage>
        <taxon>Eukaryota</taxon>
        <taxon>Metazoa</taxon>
        <taxon>Spiralia</taxon>
        <taxon>Lophotrochozoa</taxon>
        <taxon>Mollusca</taxon>
        <taxon>Cephalopoda</taxon>
        <taxon>Coleoidea</taxon>
        <taxon>Octopodiformes</taxon>
        <taxon>Octopoda</taxon>
        <taxon>Incirrata</taxon>
        <taxon>Octopodidae</taxon>
        <taxon>Octopus</taxon>
    </lineage>
</organism>
<reference evidence="3" key="1">
    <citation type="submission" date="2025-08" db="UniProtKB">
        <authorList>
            <consortium name="RefSeq"/>
        </authorList>
    </citation>
    <scope>IDENTIFICATION</scope>
</reference>
<accession>A0A7E6FI00</accession>
<dbReference type="Proteomes" id="UP000515154">
    <property type="component" value="Linkage group LG18"/>
</dbReference>
<evidence type="ECO:0000313" key="2">
    <source>
        <dbReference type="Proteomes" id="UP000515154"/>
    </source>
</evidence>
<evidence type="ECO:0000256" key="1">
    <source>
        <dbReference type="SAM" id="MobiDB-lite"/>
    </source>
</evidence>
<feature type="compositionally biased region" description="Polar residues" evidence="1">
    <location>
        <begin position="103"/>
        <end position="115"/>
    </location>
</feature>
<dbReference type="KEGG" id="osn:118766810"/>
<evidence type="ECO:0000313" key="3">
    <source>
        <dbReference type="RefSeq" id="XP_036366487.1"/>
    </source>
</evidence>
<name>A0A7E6FI00_9MOLL</name>
<sequence>MQAKMSRNWSARELQLFVRAWKIAEVDSPNNIIAAALKSNDFSRTTAQIERKKREFLRSYALIRQHMDTLDIILGGDCTREDQKDGEHIQDPTKDTTEKPATKGNNGTCPAPNTTEDQRGAMAAKKENTLKSTENKR</sequence>
<feature type="compositionally biased region" description="Basic and acidic residues" evidence="1">
    <location>
        <begin position="79"/>
        <end position="101"/>
    </location>
</feature>
<dbReference type="AlphaFoldDB" id="A0A7E6FI00"/>
<keyword evidence="2" id="KW-1185">Reference proteome</keyword>
<feature type="region of interest" description="Disordered" evidence="1">
    <location>
        <begin position="79"/>
        <end position="137"/>
    </location>
</feature>
<feature type="compositionally biased region" description="Basic and acidic residues" evidence="1">
    <location>
        <begin position="116"/>
        <end position="137"/>
    </location>
</feature>
<gene>
    <name evidence="3" type="primary">LOC118766810</name>
</gene>
<proteinExistence type="predicted"/>